<evidence type="ECO:0000256" key="1">
    <source>
        <dbReference type="ARBA" id="ARBA00022670"/>
    </source>
</evidence>
<dbReference type="InterPro" id="IPR051156">
    <property type="entry name" value="Mito/Outer_Membr_Metalloprot"/>
</dbReference>
<protein>
    <submittedName>
        <fullName evidence="8">M48 family metallopeptidase</fullName>
    </submittedName>
</protein>
<name>A0ABU9T160_9ALTE</name>
<comment type="cofactor">
    <cofactor evidence="6">
        <name>Zn(2+)</name>
        <dbReference type="ChEBI" id="CHEBI:29105"/>
    </cofactor>
    <text evidence="6">Binds 1 zinc ion per subunit.</text>
</comment>
<dbReference type="RefSeq" id="WP_342882852.1">
    <property type="nucleotide sequence ID" value="NZ_JBBMQS010000022.1"/>
</dbReference>
<evidence type="ECO:0000313" key="8">
    <source>
        <dbReference type="EMBL" id="MEM5499877.1"/>
    </source>
</evidence>
<evidence type="ECO:0000256" key="4">
    <source>
        <dbReference type="ARBA" id="ARBA00022833"/>
    </source>
</evidence>
<keyword evidence="3 6" id="KW-0378">Hydrolase</keyword>
<evidence type="ECO:0000256" key="5">
    <source>
        <dbReference type="ARBA" id="ARBA00023049"/>
    </source>
</evidence>
<gene>
    <name evidence="8" type="ORF">WNY77_20915</name>
</gene>
<keyword evidence="1 6" id="KW-0645">Protease</keyword>
<organism evidence="8 9">
    <name type="scientific">Paraglaciecola mesophila</name>
    <dbReference type="NCBI Taxonomy" id="197222"/>
    <lineage>
        <taxon>Bacteria</taxon>
        <taxon>Pseudomonadati</taxon>
        <taxon>Pseudomonadota</taxon>
        <taxon>Gammaproteobacteria</taxon>
        <taxon>Alteromonadales</taxon>
        <taxon>Alteromonadaceae</taxon>
        <taxon>Paraglaciecola</taxon>
    </lineage>
</organism>
<keyword evidence="5 6" id="KW-0482">Metalloprotease</keyword>
<evidence type="ECO:0000256" key="6">
    <source>
        <dbReference type="RuleBase" id="RU003983"/>
    </source>
</evidence>
<reference evidence="8 9" key="1">
    <citation type="submission" date="2024-03" db="EMBL/GenBank/DDBJ databases">
        <title>Community enrichment and isolation of bacterial strains for fucoidan degradation.</title>
        <authorList>
            <person name="Sichert A."/>
        </authorList>
    </citation>
    <scope>NUCLEOTIDE SEQUENCE [LARGE SCALE GENOMIC DNA]</scope>
    <source>
        <strain evidence="8 9">AS12</strain>
    </source>
</reference>
<evidence type="ECO:0000256" key="2">
    <source>
        <dbReference type="ARBA" id="ARBA00022723"/>
    </source>
</evidence>
<dbReference type="InterPro" id="IPR001915">
    <property type="entry name" value="Peptidase_M48"/>
</dbReference>
<evidence type="ECO:0000259" key="7">
    <source>
        <dbReference type="Pfam" id="PF01435"/>
    </source>
</evidence>
<dbReference type="Pfam" id="PF01435">
    <property type="entry name" value="Peptidase_M48"/>
    <property type="match status" value="1"/>
</dbReference>
<keyword evidence="9" id="KW-1185">Reference proteome</keyword>
<comment type="caution">
    <text evidence="8">The sequence shown here is derived from an EMBL/GenBank/DDBJ whole genome shotgun (WGS) entry which is preliminary data.</text>
</comment>
<evidence type="ECO:0000313" key="9">
    <source>
        <dbReference type="Proteomes" id="UP001461163"/>
    </source>
</evidence>
<dbReference type="Proteomes" id="UP001461163">
    <property type="component" value="Unassembled WGS sequence"/>
</dbReference>
<comment type="similarity">
    <text evidence="6">Belongs to the peptidase M48 family.</text>
</comment>
<keyword evidence="4 6" id="KW-0862">Zinc</keyword>
<feature type="domain" description="Peptidase M48" evidence="7">
    <location>
        <begin position="189"/>
        <end position="334"/>
    </location>
</feature>
<dbReference type="PANTHER" id="PTHR22726:SF1">
    <property type="entry name" value="METALLOENDOPEPTIDASE OMA1, MITOCHONDRIAL"/>
    <property type="match status" value="1"/>
</dbReference>
<accession>A0ABU9T160</accession>
<proteinExistence type="inferred from homology"/>
<dbReference type="PANTHER" id="PTHR22726">
    <property type="entry name" value="METALLOENDOPEPTIDASE OMA1"/>
    <property type="match status" value="1"/>
</dbReference>
<evidence type="ECO:0000256" key="3">
    <source>
        <dbReference type="ARBA" id="ARBA00022801"/>
    </source>
</evidence>
<dbReference type="Gene3D" id="3.30.2010.10">
    <property type="entry name" value="Metalloproteases ('zincins'), catalytic domain"/>
    <property type="match status" value="1"/>
</dbReference>
<keyword evidence="2" id="KW-0479">Metal-binding</keyword>
<dbReference type="EMBL" id="JBBMQS010000022">
    <property type="protein sequence ID" value="MEM5499877.1"/>
    <property type="molecule type" value="Genomic_DNA"/>
</dbReference>
<dbReference type="CDD" id="cd07332">
    <property type="entry name" value="M48C_Oma1_like"/>
    <property type="match status" value="1"/>
</dbReference>
<sequence>MHSANFYPAGSSRCLLVSLDFTEEHLVISNEDNEVLHTILKRELIVASKLASTNREVSIPDVGQLVIPPSNEIDELIYPSNKLQWAAKLESSYKAIVISLLLVPLSLLLVFKYGIPYTAQQFASIIPDSAVELASIHTLSAMDSSLLNPSRLRKTDQEAFRSQWKVQLKQLRLDTNAYSLQFRYSETLGANAFAFPNGTIVVTDQFMDLIEENQSLLHAVLLHEIGHVEQHHSMRLISQTLFSSLVIDYFFADVSGLIDIFSGVSTTLVQNQFSSQLEWEADNFALQTMKGANMSTEVFALALEKLAQTLPEQSKMDKWLQTHPLLRERIANARK</sequence>